<reference evidence="4" key="1">
    <citation type="submission" date="2021-02" db="EMBL/GenBank/DDBJ databases">
        <authorList>
            <person name="Nowell W R."/>
        </authorList>
    </citation>
    <scope>NUCLEOTIDE SEQUENCE</scope>
</reference>
<dbReference type="Proteomes" id="UP000663844">
    <property type="component" value="Unassembled WGS sequence"/>
</dbReference>
<dbReference type="InterPro" id="IPR011042">
    <property type="entry name" value="6-blade_b-propeller_TolB-like"/>
</dbReference>
<dbReference type="PROSITE" id="PS51125">
    <property type="entry name" value="NHL"/>
    <property type="match status" value="2"/>
</dbReference>
<dbReference type="CDD" id="cd05819">
    <property type="entry name" value="NHL"/>
    <property type="match status" value="1"/>
</dbReference>
<organism evidence="4 5">
    <name type="scientific">Adineta steineri</name>
    <dbReference type="NCBI Taxonomy" id="433720"/>
    <lineage>
        <taxon>Eukaryota</taxon>
        <taxon>Metazoa</taxon>
        <taxon>Spiralia</taxon>
        <taxon>Gnathifera</taxon>
        <taxon>Rotifera</taxon>
        <taxon>Eurotatoria</taxon>
        <taxon>Bdelloidea</taxon>
        <taxon>Adinetida</taxon>
        <taxon>Adinetidae</taxon>
        <taxon>Adineta</taxon>
    </lineage>
</organism>
<dbReference type="InterPro" id="IPR050952">
    <property type="entry name" value="TRIM-NHL_E3_ligases"/>
</dbReference>
<feature type="compositionally biased region" description="Polar residues" evidence="3">
    <location>
        <begin position="89"/>
        <end position="111"/>
    </location>
</feature>
<dbReference type="PANTHER" id="PTHR24104">
    <property type="entry name" value="E3 UBIQUITIN-PROTEIN LIGASE NHLRC1-RELATED"/>
    <property type="match status" value="1"/>
</dbReference>
<dbReference type="EMBL" id="CAJOAZ010004045">
    <property type="protein sequence ID" value="CAF4041310.1"/>
    <property type="molecule type" value="Genomic_DNA"/>
</dbReference>
<dbReference type="AlphaFoldDB" id="A0A819R7C6"/>
<dbReference type="Gene3D" id="2.120.10.30">
    <property type="entry name" value="TolB, C-terminal domain"/>
    <property type="match status" value="2"/>
</dbReference>
<evidence type="ECO:0000256" key="1">
    <source>
        <dbReference type="ARBA" id="ARBA00022737"/>
    </source>
</evidence>
<protein>
    <submittedName>
        <fullName evidence="4">Uncharacterized protein</fullName>
    </submittedName>
</protein>
<evidence type="ECO:0000313" key="4">
    <source>
        <dbReference type="EMBL" id="CAF4041310.1"/>
    </source>
</evidence>
<accession>A0A819R7C6</accession>
<dbReference type="InterPro" id="IPR001258">
    <property type="entry name" value="NHL_repeat"/>
</dbReference>
<dbReference type="Gene3D" id="2.40.10.500">
    <property type="match status" value="1"/>
</dbReference>
<comment type="caution">
    <text evidence="4">The sequence shown here is derived from an EMBL/GenBank/DDBJ whole genome shotgun (WGS) entry which is preliminary data.</text>
</comment>
<sequence>FARLACTSANQVTVWFQHDQSTPTKIKIDFDSNIDDLKEAIFDATDKGQYQATYNGETLRSSASVPRNTTDHMPIVFTRISNIPPPPDSSQSNHPTSSTATIPKDPITTNHPIVYTEIIPKNPTTTNHPTSSSTTIPKDPITTNHPPIYATIIPKNPITTNHISTQSQINRKQTQTKKNKFKQCAITVAGGNGKGDQLNQLSDPLEICIDNDKSIYIADSDNHRIVKWKLNSNTGQIVACGNGYGNQNKQLFYPTDIIFDKENNSFIISDVGNRRVIRYFDPKLTNQQILISNIFCEGLTIDKNGYIYVSDYEKHKIGRWKQGDKRGELVAGGNGLGNQLNQLNKPTNIFIDEDYSLYISDLHNHRVMKWKKDANEGIIVAGGNGKGNSPKQLYYPQGVIVDHLDHIYVADGGNHRVMRWCEGDEEGEIVAGGTGRGNKSNQLDWPMGLSFDDEENLYVVDRFNHRIQKYEKL</sequence>
<gene>
    <name evidence="4" type="ORF">OXD698_LOCUS31942</name>
</gene>
<feature type="repeat" description="NHL" evidence="2">
    <location>
        <begin position="386"/>
        <end position="417"/>
    </location>
</feature>
<name>A0A819R7C6_9BILA</name>
<evidence type="ECO:0000313" key="5">
    <source>
        <dbReference type="Proteomes" id="UP000663844"/>
    </source>
</evidence>
<feature type="region of interest" description="Disordered" evidence="3">
    <location>
        <begin position="80"/>
        <end position="143"/>
    </location>
</feature>
<proteinExistence type="predicted"/>
<evidence type="ECO:0000256" key="2">
    <source>
        <dbReference type="PROSITE-ProRule" id="PRU00504"/>
    </source>
</evidence>
<keyword evidence="1" id="KW-0677">Repeat</keyword>
<dbReference type="Pfam" id="PF01436">
    <property type="entry name" value="NHL"/>
    <property type="match status" value="2"/>
</dbReference>
<feature type="compositionally biased region" description="Low complexity" evidence="3">
    <location>
        <begin position="118"/>
        <end position="137"/>
    </location>
</feature>
<evidence type="ECO:0000256" key="3">
    <source>
        <dbReference type="SAM" id="MobiDB-lite"/>
    </source>
</evidence>
<feature type="repeat" description="NHL" evidence="2">
    <location>
        <begin position="194"/>
        <end position="231"/>
    </location>
</feature>
<dbReference type="SUPFAM" id="SSF101898">
    <property type="entry name" value="NHL repeat"/>
    <property type="match status" value="1"/>
</dbReference>
<feature type="non-terminal residue" evidence="4">
    <location>
        <position position="473"/>
    </location>
</feature>